<keyword evidence="2" id="KW-0413">Isomerase</keyword>
<name>A0A1I3IR47_9ACTN</name>
<comment type="similarity">
    <text evidence="1">Belongs to the enoyl-CoA hydratase/isomerase family.</text>
</comment>
<dbReference type="CDD" id="cd06558">
    <property type="entry name" value="crotonase-like"/>
    <property type="match status" value="1"/>
</dbReference>
<dbReference type="Gene3D" id="3.90.226.10">
    <property type="entry name" value="2-enoyl-CoA Hydratase, Chain A, domain 1"/>
    <property type="match status" value="1"/>
</dbReference>
<sequence>MALVEYTVVDAVAHIELNRPGAANAFDLDTTREFAAAVDRAATDVEARALLVTGAGPRFCAGGDVASFASAPDQPAYIHRLAVELDAAFQALAAIEKPVVAAVQGAVAGAGLALMLSCDVIVSAAATKFVFAYPGIGFTPDCGVSYLLPRAVGQQRALTFALTGKPATAAEALDWGLVSEVVADPVAWARDLAAGFAAGPATALGNVRRLLRQGWDMSRAETGAEEARTITEMVKGHEAQTLIARFVTR</sequence>
<dbReference type="InterPro" id="IPR029045">
    <property type="entry name" value="ClpP/crotonase-like_dom_sf"/>
</dbReference>
<dbReference type="PROSITE" id="PS00166">
    <property type="entry name" value="ENOYL_COA_HYDRATASE"/>
    <property type="match status" value="1"/>
</dbReference>
<accession>A0A1I3IR47</accession>
<keyword evidence="3" id="KW-1185">Reference proteome</keyword>
<dbReference type="RefSeq" id="WP_091113825.1">
    <property type="nucleotide sequence ID" value="NZ_BKAF01000011.1"/>
</dbReference>
<evidence type="ECO:0000313" key="3">
    <source>
        <dbReference type="Proteomes" id="UP000198649"/>
    </source>
</evidence>
<gene>
    <name evidence="2" type="ORF">SAMN05216561_109118</name>
</gene>
<dbReference type="PANTHER" id="PTHR43459:SF1">
    <property type="entry name" value="EG:BACN32G11.4 PROTEIN"/>
    <property type="match status" value="1"/>
</dbReference>
<dbReference type="Pfam" id="PF00378">
    <property type="entry name" value="ECH_1"/>
    <property type="match status" value="1"/>
</dbReference>
<dbReference type="STRING" id="1005945.SAMN05216561_109118"/>
<dbReference type="AlphaFoldDB" id="A0A1I3IR47"/>
<evidence type="ECO:0000256" key="1">
    <source>
        <dbReference type="RuleBase" id="RU003707"/>
    </source>
</evidence>
<reference evidence="2 3" key="1">
    <citation type="submission" date="2016-10" db="EMBL/GenBank/DDBJ databases">
        <authorList>
            <person name="de Groot N.N."/>
        </authorList>
    </citation>
    <scope>NUCLEOTIDE SEQUENCE [LARGE SCALE GENOMIC DNA]</scope>
    <source>
        <strain evidence="2 3">CGMCC 1.11156</strain>
    </source>
</reference>
<dbReference type="Proteomes" id="UP000198649">
    <property type="component" value="Unassembled WGS sequence"/>
</dbReference>
<dbReference type="InterPro" id="IPR018376">
    <property type="entry name" value="Enoyl-CoA_hyd/isom_CS"/>
</dbReference>
<dbReference type="OrthoDB" id="3473569at2"/>
<dbReference type="GO" id="GO:0016853">
    <property type="term" value="F:isomerase activity"/>
    <property type="evidence" value="ECO:0007669"/>
    <property type="project" value="UniProtKB-KW"/>
</dbReference>
<proteinExistence type="inferred from homology"/>
<protein>
    <submittedName>
        <fullName evidence="2">2-(1,2-epoxy-1,2-dihydrophenyl)acetyl-CoA isomerase</fullName>
    </submittedName>
</protein>
<dbReference type="InterPro" id="IPR001753">
    <property type="entry name" value="Enoyl-CoA_hydra/iso"/>
</dbReference>
<dbReference type="PANTHER" id="PTHR43459">
    <property type="entry name" value="ENOYL-COA HYDRATASE"/>
    <property type="match status" value="1"/>
</dbReference>
<organism evidence="2 3">
    <name type="scientific">Nocardioides psychrotolerans</name>
    <dbReference type="NCBI Taxonomy" id="1005945"/>
    <lineage>
        <taxon>Bacteria</taxon>
        <taxon>Bacillati</taxon>
        <taxon>Actinomycetota</taxon>
        <taxon>Actinomycetes</taxon>
        <taxon>Propionibacteriales</taxon>
        <taxon>Nocardioidaceae</taxon>
        <taxon>Nocardioides</taxon>
    </lineage>
</organism>
<dbReference type="EMBL" id="FOQG01000009">
    <property type="protein sequence ID" value="SFI50458.1"/>
    <property type="molecule type" value="Genomic_DNA"/>
</dbReference>
<evidence type="ECO:0000313" key="2">
    <source>
        <dbReference type="EMBL" id="SFI50458.1"/>
    </source>
</evidence>
<dbReference type="SUPFAM" id="SSF52096">
    <property type="entry name" value="ClpP/crotonase"/>
    <property type="match status" value="1"/>
</dbReference>